<reference evidence="2 3" key="1">
    <citation type="submission" date="2012-06" db="EMBL/GenBank/DDBJ databases">
        <title>The complete chromosome of genome of Turneriella parva DSM 21527.</title>
        <authorList>
            <consortium name="US DOE Joint Genome Institute (JGI-PGF)"/>
            <person name="Lucas S."/>
            <person name="Han J."/>
            <person name="Lapidus A."/>
            <person name="Bruce D."/>
            <person name="Goodwin L."/>
            <person name="Pitluck S."/>
            <person name="Peters L."/>
            <person name="Kyrpides N."/>
            <person name="Mavromatis K."/>
            <person name="Ivanova N."/>
            <person name="Mikhailova N."/>
            <person name="Chertkov O."/>
            <person name="Detter J.C."/>
            <person name="Tapia R."/>
            <person name="Han C."/>
            <person name="Land M."/>
            <person name="Hauser L."/>
            <person name="Markowitz V."/>
            <person name="Cheng J.-F."/>
            <person name="Hugenholtz P."/>
            <person name="Woyke T."/>
            <person name="Wu D."/>
            <person name="Gronow S."/>
            <person name="Wellnitz S."/>
            <person name="Brambilla E."/>
            <person name="Klenk H.-P."/>
            <person name="Eisen J.A."/>
        </authorList>
    </citation>
    <scope>NUCLEOTIDE SEQUENCE [LARGE SCALE GENOMIC DNA]</scope>
    <source>
        <strain evidence="3">ATCC BAA-1111 / DSM 21527 / NCTC 11395 / H</strain>
    </source>
</reference>
<dbReference type="PROSITE" id="PS51257">
    <property type="entry name" value="PROKAR_LIPOPROTEIN"/>
    <property type="match status" value="1"/>
</dbReference>
<dbReference type="HOGENOM" id="CLU_1814976_0_0_12"/>
<keyword evidence="3" id="KW-1185">Reference proteome</keyword>
<dbReference type="EMBL" id="CP002959">
    <property type="protein sequence ID" value="AFM13069.1"/>
    <property type="molecule type" value="Genomic_DNA"/>
</dbReference>
<proteinExistence type="predicted"/>
<evidence type="ECO:0008006" key="4">
    <source>
        <dbReference type="Google" id="ProtNLM"/>
    </source>
</evidence>
<name>I4B712_TURPD</name>
<dbReference type="KEGG" id="tpx:Turpa_2427"/>
<protein>
    <recommendedName>
        <fullName evidence="4">TonB C-terminal domain-containing protein</fullName>
    </recommendedName>
</protein>
<sequence>MGIPRHLPLLLLILACRAPLAADPAGIIEAPYQPDYAKGMPERQLWREVREKFLRSEYPRILKRQNLRLNCGTCTTIYADFELSISLTGEPTIRNLVVAKACGRPMGKMLRADFSRYLENYPYKPGLYGTTVRLRLGTGLKC</sequence>
<evidence type="ECO:0000313" key="2">
    <source>
        <dbReference type="EMBL" id="AFM13069.1"/>
    </source>
</evidence>
<dbReference type="STRING" id="869212.Turpa_2427"/>
<organism evidence="2 3">
    <name type="scientific">Turneriella parva (strain ATCC BAA-1111 / DSM 21527 / NCTC 11395 / H)</name>
    <name type="common">Leptospira parva</name>
    <dbReference type="NCBI Taxonomy" id="869212"/>
    <lineage>
        <taxon>Bacteria</taxon>
        <taxon>Pseudomonadati</taxon>
        <taxon>Spirochaetota</taxon>
        <taxon>Spirochaetia</taxon>
        <taxon>Leptospirales</taxon>
        <taxon>Leptospiraceae</taxon>
        <taxon>Turneriella</taxon>
    </lineage>
</organism>
<dbReference type="Proteomes" id="UP000006048">
    <property type="component" value="Chromosome"/>
</dbReference>
<evidence type="ECO:0000256" key="1">
    <source>
        <dbReference type="SAM" id="SignalP"/>
    </source>
</evidence>
<dbReference type="RefSeq" id="WP_014803575.1">
    <property type="nucleotide sequence ID" value="NC_018020.1"/>
</dbReference>
<keyword evidence="1" id="KW-0732">Signal</keyword>
<feature type="signal peptide" evidence="1">
    <location>
        <begin position="1"/>
        <end position="21"/>
    </location>
</feature>
<accession>I4B712</accession>
<feature type="chain" id="PRO_5003685975" description="TonB C-terminal domain-containing protein" evidence="1">
    <location>
        <begin position="22"/>
        <end position="142"/>
    </location>
</feature>
<evidence type="ECO:0000313" key="3">
    <source>
        <dbReference type="Proteomes" id="UP000006048"/>
    </source>
</evidence>
<dbReference type="AlphaFoldDB" id="I4B712"/>
<gene>
    <name evidence="2" type="ordered locus">Turpa_2427</name>
</gene>